<gene>
    <name evidence="2" type="ORF">MHI_LOCUS254869</name>
</gene>
<evidence type="ECO:0000256" key="1">
    <source>
        <dbReference type="SAM" id="Phobius"/>
    </source>
</evidence>
<feature type="transmembrane region" description="Helical" evidence="1">
    <location>
        <begin position="45"/>
        <end position="70"/>
    </location>
</feature>
<comment type="caution">
    <text evidence="2">The sequence shown here is derived from an EMBL/GenBank/DDBJ whole genome shotgun (WGS) entry which is preliminary data.</text>
</comment>
<keyword evidence="1" id="KW-0812">Transmembrane</keyword>
<dbReference type="EMBL" id="CAJDYZ010004800">
    <property type="protein sequence ID" value="CAD1471944.1"/>
    <property type="molecule type" value="Genomic_DNA"/>
</dbReference>
<dbReference type="Proteomes" id="UP000752696">
    <property type="component" value="Unassembled WGS sequence"/>
</dbReference>
<protein>
    <submittedName>
        <fullName evidence="2">Uncharacterized protein</fullName>
    </submittedName>
</protein>
<evidence type="ECO:0000313" key="3">
    <source>
        <dbReference type="Proteomes" id="UP000752696"/>
    </source>
</evidence>
<evidence type="ECO:0000313" key="2">
    <source>
        <dbReference type="EMBL" id="CAD1471944.1"/>
    </source>
</evidence>
<keyword evidence="3" id="KW-1185">Reference proteome</keyword>
<feature type="non-terminal residue" evidence="2">
    <location>
        <position position="118"/>
    </location>
</feature>
<reference evidence="2" key="1">
    <citation type="submission" date="2020-07" db="EMBL/GenBank/DDBJ databases">
        <authorList>
            <person name="Nazaruddin N."/>
        </authorList>
    </citation>
    <scope>NUCLEOTIDE SEQUENCE</scope>
</reference>
<keyword evidence="1" id="KW-1133">Transmembrane helix</keyword>
<organism evidence="2 3">
    <name type="scientific">Heterotrigona itama</name>
    <dbReference type="NCBI Taxonomy" id="395501"/>
    <lineage>
        <taxon>Eukaryota</taxon>
        <taxon>Metazoa</taxon>
        <taxon>Ecdysozoa</taxon>
        <taxon>Arthropoda</taxon>
        <taxon>Hexapoda</taxon>
        <taxon>Insecta</taxon>
        <taxon>Pterygota</taxon>
        <taxon>Neoptera</taxon>
        <taxon>Endopterygota</taxon>
        <taxon>Hymenoptera</taxon>
        <taxon>Apocrita</taxon>
        <taxon>Aculeata</taxon>
        <taxon>Apoidea</taxon>
        <taxon>Anthophila</taxon>
        <taxon>Apidae</taxon>
        <taxon>Heterotrigona</taxon>
    </lineage>
</organism>
<keyword evidence="1" id="KW-0472">Membrane</keyword>
<sequence length="118" mass="13297">NVQGIKLIGIQYVRILTCLTSKHHTVTRKQERRKLKMATDVFLEYLHFTIATSQFYGVVMGVFIAGWYLLTVFATSSLSEPVVPIPGYICLVRDNFEEDFLAPSPPSGCPAISNFPVW</sequence>
<name>A0A6V7GYI9_9HYME</name>
<accession>A0A6V7GYI9</accession>
<dbReference type="OrthoDB" id="10488929at2759"/>
<dbReference type="AlphaFoldDB" id="A0A6V7GYI9"/>
<proteinExistence type="predicted"/>